<accession>A0ACC2MVF8</accession>
<dbReference type="Proteomes" id="UP001234297">
    <property type="component" value="Chromosome 1"/>
</dbReference>
<reference evidence="1 2" key="1">
    <citation type="journal article" date="2022" name="Hortic Res">
        <title>A haplotype resolved chromosomal level avocado genome allows analysis of novel avocado genes.</title>
        <authorList>
            <person name="Nath O."/>
            <person name="Fletcher S.J."/>
            <person name="Hayward A."/>
            <person name="Shaw L.M."/>
            <person name="Masouleh A.K."/>
            <person name="Furtado A."/>
            <person name="Henry R.J."/>
            <person name="Mitter N."/>
        </authorList>
    </citation>
    <scope>NUCLEOTIDE SEQUENCE [LARGE SCALE GENOMIC DNA]</scope>
    <source>
        <strain evidence="2">cv. Hass</strain>
    </source>
</reference>
<evidence type="ECO:0000313" key="2">
    <source>
        <dbReference type="Proteomes" id="UP001234297"/>
    </source>
</evidence>
<dbReference type="EMBL" id="CM056809">
    <property type="protein sequence ID" value="KAJ8649169.1"/>
    <property type="molecule type" value="Genomic_DNA"/>
</dbReference>
<gene>
    <name evidence="1" type="ORF">MRB53_002192</name>
</gene>
<keyword evidence="2" id="KW-1185">Reference proteome</keyword>
<protein>
    <submittedName>
        <fullName evidence="1">Uncharacterized protein</fullName>
    </submittedName>
</protein>
<proteinExistence type="predicted"/>
<organism evidence="1 2">
    <name type="scientific">Persea americana</name>
    <name type="common">Avocado</name>
    <dbReference type="NCBI Taxonomy" id="3435"/>
    <lineage>
        <taxon>Eukaryota</taxon>
        <taxon>Viridiplantae</taxon>
        <taxon>Streptophyta</taxon>
        <taxon>Embryophyta</taxon>
        <taxon>Tracheophyta</taxon>
        <taxon>Spermatophyta</taxon>
        <taxon>Magnoliopsida</taxon>
        <taxon>Magnoliidae</taxon>
        <taxon>Laurales</taxon>
        <taxon>Lauraceae</taxon>
        <taxon>Persea</taxon>
    </lineage>
</organism>
<comment type="caution">
    <text evidence="1">The sequence shown here is derived from an EMBL/GenBank/DDBJ whole genome shotgun (WGS) entry which is preliminary data.</text>
</comment>
<sequence length="140" mass="14338">MAVGNSSARTTSLLIEGLMVSTCTGELSDSADKSWAVSYPSCTVKGISEVSSDCYCTSTGSLIASTLNPSCTVGGCSTTSTSLALLVGSVCTRGTGIDFAESSTSSMCPEVTGVREGITKLSPPLLSVQCEEVKEEIRCL</sequence>
<name>A0ACC2MVF8_PERAE</name>
<evidence type="ECO:0000313" key="1">
    <source>
        <dbReference type="EMBL" id="KAJ8649169.1"/>
    </source>
</evidence>